<sequence length="245" mass="26300">MSETTLTGGPATAGSDEGGDSERPAGGGRRRDPGADPTDGIGRRVAAFRTERGIRVSDLARHVGVSPSLVSQIERGLSRPSVSTLFAIAEALEVPVDAFFRETDGSPSPAPDVPETGTAPTSPAEERYVVRRANRPTIDIESGVRWERLTPTALKNVEFLELVYGPGAESNSTLYRHAGEEMILVLSGELDIYLGFEKYHLSAGDSMHFSSMQPHRYVNPTASTTHAVTTILHDGDWYATPGNGH</sequence>
<protein>
    <submittedName>
        <fullName evidence="4">XRE family transcriptional regulator</fullName>
    </submittedName>
</protein>
<organism evidence="4 5">
    <name type="scientific">Phytohabitans maris</name>
    <dbReference type="NCBI Taxonomy" id="3071409"/>
    <lineage>
        <taxon>Bacteria</taxon>
        <taxon>Bacillati</taxon>
        <taxon>Actinomycetota</taxon>
        <taxon>Actinomycetes</taxon>
        <taxon>Micromonosporales</taxon>
        <taxon>Micromonosporaceae</taxon>
    </lineage>
</organism>
<dbReference type="CDD" id="cd00093">
    <property type="entry name" value="HTH_XRE"/>
    <property type="match status" value="1"/>
</dbReference>
<dbReference type="SUPFAM" id="SSF51182">
    <property type="entry name" value="RmlC-like cupins"/>
    <property type="match status" value="1"/>
</dbReference>
<dbReference type="Gene3D" id="2.60.120.10">
    <property type="entry name" value="Jelly Rolls"/>
    <property type="match status" value="1"/>
</dbReference>
<dbReference type="RefSeq" id="WP_308717604.1">
    <property type="nucleotide sequence ID" value="NZ_JAVHUY010000055.1"/>
</dbReference>
<keyword evidence="5" id="KW-1185">Reference proteome</keyword>
<evidence type="ECO:0000313" key="5">
    <source>
        <dbReference type="Proteomes" id="UP001230908"/>
    </source>
</evidence>
<dbReference type="Proteomes" id="UP001230908">
    <property type="component" value="Unassembled WGS sequence"/>
</dbReference>
<evidence type="ECO:0000259" key="3">
    <source>
        <dbReference type="PROSITE" id="PS50943"/>
    </source>
</evidence>
<dbReference type="PANTHER" id="PTHR46797:SF1">
    <property type="entry name" value="METHYLPHOSPHONATE SYNTHASE"/>
    <property type="match status" value="1"/>
</dbReference>
<reference evidence="4 5" key="1">
    <citation type="submission" date="2023-08" db="EMBL/GenBank/DDBJ databases">
        <title>Phytohabitans sansha sp. nov., isolated from marine sediment.</title>
        <authorList>
            <person name="Zhao Y."/>
            <person name="Yi K."/>
        </authorList>
    </citation>
    <scope>NUCLEOTIDE SEQUENCE [LARGE SCALE GENOMIC DNA]</scope>
    <source>
        <strain evidence="4 5">ZYX-F-186</strain>
    </source>
</reference>
<gene>
    <name evidence="4" type="ORF">RB614_38255</name>
</gene>
<dbReference type="EMBL" id="JAVHUY010000055">
    <property type="protein sequence ID" value="MDQ7910354.1"/>
    <property type="molecule type" value="Genomic_DNA"/>
</dbReference>
<feature type="region of interest" description="Disordered" evidence="2">
    <location>
        <begin position="101"/>
        <end position="125"/>
    </location>
</feature>
<dbReference type="PANTHER" id="PTHR46797">
    <property type="entry name" value="HTH-TYPE TRANSCRIPTIONAL REGULATOR"/>
    <property type="match status" value="1"/>
</dbReference>
<dbReference type="InterPro" id="IPR010982">
    <property type="entry name" value="Lambda_DNA-bd_dom_sf"/>
</dbReference>
<feature type="region of interest" description="Disordered" evidence="2">
    <location>
        <begin position="1"/>
        <end position="45"/>
    </location>
</feature>
<dbReference type="PROSITE" id="PS50943">
    <property type="entry name" value="HTH_CROC1"/>
    <property type="match status" value="1"/>
</dbReference>
<dbReference type="Pfam" id="PF07883">
    <property type="entry name" value="Cupin_2"/>
    <property type="match status" value="1"/>
</dbReference>
<dbReference type="InterPro" id="IPR011051">
    <property type="entry name" value="RmlC_Cupin_sf"/>
</dbReference>
<accession>A0ABU0ZTK3</accession>
<dbReference type="Gene3D" id="1.10.260.40">
    <property type="entry name" value="lambda repressor-like DNA-binding domains"/>
    <property type="match status" value="1"/>
</dbReference>
<dbReference type="CDD" id="cd02209">
    <property type="entry name" value="cupin_XRE_C"/>
    <property type="match status" value="1"/>
</dbReference>
<proteinExistence type="predicted"/>
<dbReference type="InterPro" id="IPR013096">
    <property type="entry name" value="Cupin_2"/>
</dbReference>
<evidence type="ECO:0000313" key="4">
    <source>
        <dbReference type="EMBL" id="MDQ7910354.1"/>
    </source>
</evidence>
<dbReference type="SUPFAM" id="SSF47413">
    <property type="entry name" value="lambda repressor-like DNA-binding domains"/>
    <property type="match status" value="1"/>
</dbReference>
<keyword evidence="1" id="KW-0238">DNA-binding</keyword>
<dbReference type="InterPro" id="IPR050807">
    <property type="entry name" value="TransReg_Diox_bact_type"/>
</dbReference>
<evidence type="ECO:0000256" key="2">
    <source>
        <dbReference type="SAM" id="MobiDB-lite"/>
    </source>
</evidence>
<feature type="domain" description="HTH cro/C1-type" evidence="3">
    <location>
        <begin position="45"/>
        <end position="99"/>
    </location>
</feature>
<name>A0ABU0ZTK3_9ACTN</name>
<dbReference type="InterPro" id="IPR001387">
    <property type="entry name" value="Cro/C1-type_HTH"/>
</dbReference>
<dbReference type="InterPro" id="IPR014710">
    <property type="entry name" value="RmlC-like_jellyroll"/>
</dbReference>
<comment type="caution">
    <text evidence="4">The sequence shown here is derived from an EMBL/GenBank/DDBJ whole genome shotgun (WGS) entry which is preliminary data.</text>
</comment>
<evidence type="ECO:0000256" key="1">
    <source>
        <dbReference type="ARBA" id="ARBA00023125"/>
    </source>
</evidence>
<dbReference type="SMART" id="SM00530">
    <property type="entry name" value="HTH_XRE"/>
    <property type="match status" value="1"/>
</dbReference>
<dbReference type="Pfam" id="PF01381">
    <property type="entry name" value="HTH_3"/>
    <property type="match status" value="1"/>
</dbReference>